<dbReference type="InterPro" id="IPR011991">
    <property type="entry name" value="ArsR-like_HTH"/>
</dbReference>
<feature type="domain" description="HTH marR-type" evidence="4">
    <location>
        <begin position="23"/>
        <end position="155"/>
    </location>
</feature>
<protein>
    <submittedName>
        <fullName evidence="5">DNA-binding transcriptional regulator, MarR family</fullName>
    </submittedName>
</protein>
<dbReference type="InterPro" id="IPR036390">
    <property type="entry name" value="WH_DNA-bd_sf"/>
</dbReference>
<dbReference type="OrthoDB" id="32523at2"/>
<evidence type="ECO:0000313" key="6">
    <source>
        <dbReference type="Proteomes" id="UP000184517"/>
    </source>
</evidence>
<dbReference type="STRING" id="1122206.SAMN02745753_04572"/>
<dbReference type="InterPro" id="IPR036388">
    <property type="entry name" value="WH-like_DNA-bd_sf"/>
</dbReference>
<accession>A0A1M5N493</accession>
<keyword evidence="2 5" id="KW-0238">DNA-binding</keyword>
<organism evidence="5 6">
    <name type="scientific">Marinomonas polaris DSM 16579</name>
    <dbReference type="NCBI Taxonomy" id="1122206"/>
    <lineage>
        <taxon>Bacteria</taxon>
        <taxon>Pseudomonadati</taxon>
        <taxon>Pseudomonadota</taxon>
        <taxon>Gammaproteobacteria</taxon>
        <taxon>Oceanospirillales</taxon>
        <taxon>Oceanospirillaceae</taxon>
        <taxon>Marinomonas</taxon>
    </lineage>
</organism>
<dbReference type="PROSITE" id="PS50995">
    <property type="entry name" value="HTH_MARR_2"/>
    <property type="match status" value="1"/>
</dbReference>
<keyword evidence="1" id="KW-0805">Transcription regulation</keyword>
<dbReference type="InterPro" id="IPR000835">
    <property type="entry name" value="HTH_MarR-typ"/>
</dbReference>
<evidence type="ECO:0000256" key="2">
    <source>
        <dbReference type="ARBA" id="ARBA00023125"/>
    </source>
</evidence>
<dbReference type="GO" id="GO:0006950">
    <property type="term" value="P:response to stress"/>
    <property type="evidence" value="ECO:0007669"/>
    <property type="project" value="TreeGrafter"/>
</dbReference>
<dbReference type="PANTHER" id="PTHR33164">
    <property type="entry name" value="TRANSCRIPTIONAL REGULATOR, MARR FAMILY"/>
    <property type="match status" value="1"/>
</dbReference>
<keyword evidence="3" id="KW-0804">Transcription</keyword>
<dbReference type="SUPFAM" id="SSF46785">
    <property type="entry name" value="Winged helix' DNA-binding domain"/>
    <property type="match status" value="1"/>
</dbReference>
<dbReference type="Gene3D" id="1.10.10.10">
    <property type="entry name" value="Winged helix-like DNA-binding domain superfamily/Winged helix DNA-binding domain"/>
    <property type="match status" value="1"/>
</dbReference>
<dbReference type="AlphaFoldDB" id="A0A1M5N493"/>
<evidence type="ECO:0000256" key="1">
    <source>
        <dbReference type="ARBA" id="ARBA00023015"/>
    </source>
</evidence>
<sequence length="169" mass="18865">MKNTLTAKSQTPENIGGTVAIKYERLAHIVRQVVRDFQVCLESQLQPHGVNHGYWSYLRELWSEEGLSQRELSERVGLSEPTTNSVVKRMEAAGLLELRPIVEGKPRRLVYLTPKGRSLQSVLVPKAEVINLLAVEGISEEKVAILRECLLTVHNNLATLQSGEADIVN</sequence>
<dbReference type="Pfam" id="PF13412">
    <property type="entry name" value="HTH_24"/>
    <property type="match status" value="1"/>
</dbReference>
<dbReference type="CDD" id="cd00090">
    <property type="entry name" value="HTH_ARSR"/>
    <property type="match status" value="1"/>
</dbReference>
<dbReference type="InterPro" id="IPR039422">
    <property type="entry name" value="MarR/SlyA-like"/>
</dbReference>
<dbReference type="GO" id="GO:0003677">
    <property type="term" value="F:DNA binding"/>
    <property type="evidence" value="ECO:0007669"/>
    <property type="project" value="UniProtKB-KW"/>
</dbReference>
<name>A0A1M5N493_9GAMM</name>
<dbReference type="SMART" id="SM00347">
    <property type="entry name" value="HTH_MARR"/>
    <property type="match status" value="1"/>
</dbReference>
<reference evidence="6" key="1">
    <citation type="submission" date="2016-11" db="EMBL/GenBank/DDBJ databases">
        <authorList>
            <person name="Varghese N."/>
            <person name="Submissions S."/>
        </authorList>
    </citation>
    <scope>NUCLEOTIDE SEQUENCE [LARGE SCALE GENOMIC DNA]</scope>
    <source>
        <strain evidence="6">DSM 16579</strain>
    </source>
</reference>
<dbReference type="GO" id="GO:0003700">
    <property type="term" value="F:DNA-binding transcription factor activity"/>
    <property type="evidence" value="ECO:0007669"/>
    <property type="project" value="InterPro"/>
</dbReference>
<evidence type="ECO:0000259" key="4">
    <source>
        <dbReference type="PROSITE" id="PS50995"/>
    </source>
</evidence>
<dbReference type="RefSeq" id="WP_072842384.1">
    <property type="nucleotide sequence ID" value="NZ_FQVF01000033.1"/>
</dbReference>
<dbReference type="PANTHER" id="PTHR33164:SF64">
    <property type="entry name" value="TRANSCRIPTIONAL REGULATOR SLYA"/>
    <property type="match status" value="1"/>
</dbReference>
<gene>
    <name evidence="5" type="ORF">SAMN02745753_04572</name>
</gene>
<dbReference type="Proteomes" id="UP000184517">
    <property type="component" value="Unassembled WGS sequence"/>
</dbReference>
<evidence type="ECO:0000256" key="3">
    <source>
        <dbReference type="ARBA" id="ARBA00023163"/>
    </source>
</evidence>
<dbReference type="EMBL" id="FQVF01000033">
    <property type="protein sequence ID" value="SHG83823.1"/>
    <property type="molecule type" value="Genomic_DNA"/>
</dbReference>
<evidence type="ECO:0000313" key="5">
    <source>
        <dbReference type="EMBL" id="SHG83823.1"/>
    </source>
</evidence>
<keyword evidence="6" id="KW-1185">Reference proteome</keyword>
<proteinExistence type="predicted"/>